<dbReference type="InterPro" id="IPR036452">
    <property type="entry name" value="Ribo_hydro-like"/>
</dbReference>
<feature type="signal peptide" evidence="3">
    <location>
        <begin position="1"/>
        <end position="19"/>
    </location>
</feature>
<evidence type="ECO:0000256" key="3">
    <source>
        <dbReference type="SAM" id="SignalP"/>
    </source>
</evidence>
<organism evidence="5 6">
    <name type="scientific">Legionella brunensis</name>
    <dbReference type="NCBI Taxonomy" id="29422"/>
    <lineage>
        <taxon>Bacteria</taxon>
        <taxon>Pseudomonadati</taxon>
        <taxon>Pseudomonadota</taxon>
        <taxon>Gammaproteobacteria</taxon>
        <taxon>Legionellales</taxon>
        <taxon>Legionellaceae</taxon>
        <taxon>Legionella</taxon>
    </lineage>
</organism>
<dbReference type="PANTHER" id="PTHR12304:SF46">
    <property type="entry name" value="INOSINE-ADENOSINE-GUANOSINE-NUCLEOSIDE HYDROLASE"/>
    <property type="match status" value="1"/>
</dbReference>
<evidence type="ECO:0000256" key="1">
    <source>
        <dbReference type="ARBA" id="ARBA00022801"/>
    </source>
</evidence>
<comment type="caution">
    <text evidence="5">The sequence shown here is derived from an EMBL/GenBank/DDBJ whole genome shotgun (WGS) entry which is preliminary data.</text>
</comment>
<dbReference type="Pfam" id="PF01156">
    <property type="entry name" value="IU_nuc_hydro"/>
    <property type="match status" value="1"/>
</dbReference>
<dbReference type="EC" id="3.2.2.1" evidence="5"/>
<dbReference type="GO" id="GO:0006152">
    <property type="term" value="P:purine nucleoside catabolic process"/>
    <property type="evidence" value="ECO:0007669"/>
    <property type="project" value="TreeGrafter"/>
</dbReference>
<keyword evidence="1 5" id="KW-0378">Hydrolase</keyword>
<dbReference type="InterPro" id="IPR023186">
    <property type="entry name" value="IUNH"/>
</dbReference>
<dbReference type="PATRIC" id="fig|29422.6.peg.460"/>
<keyword evidence="3" id="KW-0732">Signal</keyword>
<reference evidence="5 6" key="1">
    <citation type="submission" date="2015-11" db="EMBL/GenBank/DDBJ databases">
        <title>Genomic analysis of 38 Legionella species identifies large and diverse effector repertoires.</title>
        <authorList>
            <person name="Burstein D."/>
            <person name="Amaro F."/>
            <person name="Zusman T."/>
            <person name="Lifshitz Z."/>
            <person name="Cohen O."/>
            <person name="Gilbert J.A."/>
            <person name="Pupko T."/>
            <person name="Shuman H.A."/>
            <person name="Segal G."/>
        </authorList>
    </citation>
    <scope>NUCLEOTIDE SEQUENCE [LARGE SCALE GENOMIC DNA]</scope>
    <source>
        <strain evidence="5 6">ATCC 43878</strain>
    </source>
</reference>
<dbReference type="OrthoDB" id="9797882at2"/>
<gene>
    <name evidence="5" type="ORF">Lbru_0440</name>
</gene>
<dbReference type="GO" id="GO:0005829">
    <property type="term" value="C:cytosol"/>
    <property type="evidence" value="ECO:0007669"/>
    <property type="project" value="TreeGrafter"/>
</dbReference>
<accession>A0A0W0ST76</accession>
<dbReference type="GO" id="GO:0008477">
    <property type="term" value="F:purine nucleosidase activity"/>
    <property type="evidence" value="ECO:0007669"/>
    <property type="project" value="UniProtKB-EC"/>
</dbReference>
<dbReference type="PANTHER" id="PTHR12304">
    <property type="entry name" value="INOSINE-URIDINE PREFERRING NUCLEOSIDE HYDROLASE"/>
    <property type="match status" value="1"/>
</dbReference>
<name>A0A0W0ST76_9GAMM</name>
<protein>
    <submittedName>
        <fullName evidence="5">Inosine-uridine preferring nucleoside hydrolase</fullName>
        <ecNumber evidence="5">3.2.2.1</ecNumber>
    </submittedName>
</protein>
<feature type="chain" id="PRO_5006912335" evidence="3">
    <location>
        <begin position="20"/>
        <end position="404"/>
    </location>
</feature>
<dbReference type="Proteomes" id="UP000054742">
    <property type="component" value="Unassembled WGS sequence"/>
</dbReference>
<dbReference type="Gene3D" id="3.90.245.10">
    <property type="entry name" value="Ribonucleoside hydrolase-like"/>
    <property type="match status" value="1"/>
</dbReference>
<dbReference type="AlphaFoldDB" id="A0A0W0ST76"/>
<dbReference type="RefSeq" id="WP_083500795.1">
    <property type="nucleotide sequence ID" value="NZ_CAAAHU010000015.1"/>
</dbReference>
<sequence length="404" mass="45055">MKGKWYFLILFWFCTTCFSKTPIIVDTDMGFDDWVALLYVLKNEKLDVKAITIDCSGLTYCPQGGINAAKLASLVNQKIPIYLGREDKTNARYAFPAQLREFSSKMSVPGFQSLKAYPFETKSAAKAIVDLAQDAALINKPITIMSIGTAINLADSISYAKKHHQFDSFKQGIQRVYKAGGAFGETIIDKDNHQQLSNFNIQGNLIIPGFFATNNTMAEWNIYAAVGAMQDVLQSGLAITWVSINASDMARITPQGLDFLEAYAKKDVALLFSLNAAKYLVSYQGGWDKIAHNFDFWDTAATVAAFNPDVVSESYHDVALCLNDQGFEYQIPAKLPSLTASNRVDYHFFPMVHQYYYGALLINESPESPKSLSICNLLNKNVVKTDVIKGIDVARFYQHFAQMD</sequence>
<keyword evidence="2 5" id="KW-0326">Glycosidase</keyword>
<evidence type="ECO:0000313" key="5">
    <source>
        <dbReference type="EMBL" id="KTC86499.1"/>
    </source>
</evidence>
<evidence type="ECO:0000259" key="4">
    <source>
        <dbReference type="Pfam" id="PF01156"/>
    </source>
</evidence>
<dbReference type="STRING" id="29422.Lbru_0440"/>
<dbReference type="EMBL" id="LNXV01000004">
    <property type="protein sequence ID" value="KTC86499.1"/>
    <property type="molecule type" value="Genomic_DNA"/>
</dbReference>
<evidence type="ECO:0000313" key="6">
    <source>
        <dbReference type="Proteomes" id="UP000054742"/>
    </source>
</evidence>
<dbReference type="SUPFAM" id="SSF53590">
    <property type="entry name" value="Nucleoside hydrolase"/>
    <property type="match status" value="1"/>
</dbReference>
<proteinExistence type="predicted"/>
<feature type="domain" description="Inosine/uridine-preferring nucleoside hydrolase" evidence="4">
    <location>
        <begin position="23"/>
        <end position="396"/>
    </location>
</feature>
<keyword evidence="6" id="KW-1185">Reference proteome</keyword>
<evidence type="ECO:0000256" key="2">
    <source>
        <dbReference type="ARBA" id="ARBA00023295"/>
    </source>
</evidence>
<dbReference type="InterPro" id="IPR001910">
    <property type="entry name" value="Inosine/uridine_hydrolase_dom"/>
</dbReference>